<protein>
    <submittedName>
        <fullName evidence="2">Uncharacterized protein</fullName>
    </submittedName>
</protein>
<feature type="region of interest" description="Disordered" evidence="1">
    <location>
        <begin position="1071"/>
        <end position="1110"/>
    </location>
</feature>
<dbReference type="EMBL" id="ML009191">
    <property type="protein sequence ID" value="RKO97695.1"/>
    <property type="molecule type" value="Genomic_DNA"/>
</dbReference>
<feature type="compositionally biased region" description="Low complexity" evidence="1">
    <location>
        <begin position="1083"/>
        <end position="1093"/>
    </location>
</feature>
<feature type="compositionally biased region" description="Low complexity" evidence="1">
    <location>
        <begin position="61"/>
        <end position="74"/>
    </location>
</feature>
<feature type="compositionally biased region" description="Pro residues" evidence="1">
    <location>
        <begin position="486"/>
        <end position="501"/>
    </location>
</feature>
<feature type="region of interest" description="Disordered" evidence="1">
    <location>
        <begin position="591"/>
        <end position="635"/>
    </location>
</feature>
<evidence type="ECO:0000313" key="3">
    <source>
        <dbReference type="Proteomes" id="UP000268535"/>
    </source>
</evidence>
<reference evidence="3" key="1">
    <citation type="journal article" date="2018" name="Nat. Microbiol.">
        <title>Leveraging single-cell genomics to expand the fungal tree of life.</title>
        <authorList>
            <person name="Ahrendt S.R."/>
            <person name="Quandt C.A."/>
            <person name="Ciobanu D."/>
            <person name="Clum A."/>
            <person name="Salamov A."/>
            <person name="Andreopoulos B."/>
            <person name="Cheng J.F."/>
            <person name="Woyke T."/>
            <person name="Pelin A."/>
            <person name="Henrissat B."/>
            <person name="Reynolds N.K."/>
            <person name="Benny G.L."/>
            <person name="Smith M.E."/>
            <person name="James T.Y."/>
            <person name="Grigoriev I.V."/>
        </authorList>
    </citation>
    <scope>NUCLEOTIDE SEQUENCE [LARGE SCALE GENOMIC DNA]</scope>
    <source>
        <strain evidence="3">ATCC 52028</strain>
    </source>
</reference>
<dbReference type="AlphaFoldDB" id="A0A4P9WYP9"/>
<feature type="region of interest" description="Disordered" evidence="1">
    <location>
        <begin position="664"/>
        <end position="710"/>
    </location>
</feature>
<sequence length="1190" mass="121929">MAAAAPAAAAEAVAAIPAAIPVLATPPPGRRDLPASKPTDHRCPRGHRGAARPGRRDGRRAAGPPARRAAAAARVRGERLEHSLRSRRRGGRGAHAAPRAHGPPHRSGDEPELPVVGRAGASVPSRVARRRHGQWQRQQQQQQQQQPGGPSRRDHPGSPCARLAAHRPRRCAVLVDGGWRTGDAVVHQEPFHDRLWRQRREPRRRRRGREPDAGRAVSRQTCGESCHAARPTPSDPAGAGAVGRRGAVGVLVVVVVGAPHTSQPQHGAAGDRAPEPDVVRVRGRRAERGGERGGPRRPAEPAAGGRGAGAGAGRRRPAVGASHAAAGAARGQPPPQHAARDGGGHGAVGRGAGPGARGARTGAGAVAVAVAGRGDAVAGGEHGRVPRAQQAAAGVDDDRAPHVCGERTGRGGGVGLGRGGDDAAGGAGGRANEPQRAVDADAGAALGSERAAGCRPRDRQGLPERVASSPPSPPSSSLPATLHAPPAGPDPGPPAGPPAGPDPASVAPTASTARETLVTPLLPAAATAATAAPDPAHVRIAVAAISSSSSSSSSSPSSPAAWPSPAAVAVSATADLTMAMAVDRAMTAPRSPAAVSAAPGPPSAPSAPPPPPNLSTVSTAPTEHDHPKPPLPAAPSLTAAIDVTTPSAPATTAATPAVAAAVAASPSASWPPSSGPIPLADPVRTASRKSAAPPPPPSPPAKGPRKAYPNLTLQALAASLMDKYRQTVPQLRNRERRARSQRQPYAKLLAHTAAERAYGGRRGPSPATARLRDALGGSGIDSASVHSDSNAEDGDDDNHSEAGGGPAASAHGSTAGGAAYGHGTANPTSQQILEAQYASQIDAQLKQLPDAVYEVLYANEDALSLAKAEFSAHRAAVAALVEDYYQLRELLLAEEEQAIRGGTHPQLRADLEAVAQRKRRQRARLADERDLQLEVVAHQHAMTERLTTQTCIKAREQIRTDLTARIQMLLIQLEYENAHYWTFVDHAPAYLTSAFQTAPETVDRDVQARLLQDRADPDGIAHHRGAVAPCIEAKAKERQRHGFEPVPIPTYLLPLSDADQCADLALARMLAPPPPPPPPSMPPSMSLTPSMPSIYGNGDGDGEDDGGGNGLRAHHGMTVFMDPDTRMAESVDMRAGADASAPFGSLAPAAAYGPPPPYAASSLAFAARSGYGQINGHGPGVFAGPLGGVP</sequence>
<feature type="region of interest" description="Disordered" evidence="1">
    <location>
        <begin position="447"/>
        <end position="510"/>
    </location>
</feature>
<feature type="compositionally biased region" description="Gly residues" evidence="1">
    <location>
        <begin position="344"/>
        <end position="356"/>
    </location>
</feature>
<feature type="compositionally biased region" description="Basic and acidic residues" evidence="1">
    <location>
        <begin position="396"/>
        <end position="409"/>
    </location>
</feature>
<feature type="compositionally biased region" description="Pro residues" evidence="1">
    <location>
        <begin position="599"/>
        <end position="613"/>
    </location>
</feature>
<dbReference type="Proteomes" id="UP000268535">
    <property type="component" value="Unassembled WGS sequence"/>
</dbReference>
<feature type="compositionally biased region" description="Basic and acidic residues" evidence="1">
    <location>
        <begin position="284"/>
        <end position="299"/>
    </location>
</feature>
<feature type="region of interest" description="Disordered" evidence="1">
    <location>
        <begin position="377"/>
        <end position="435"/>
    </location>
</feature>
<gene>
    <name evidence="2" type="ORF">CAUPRSCDRAFT_10650</name>
</gene>
<evidence type="ECO:0000256" key="1">
    <source>
        <dbReference type="SAM" id="MobiDB-lite"/>
    </source>
</evidence>
<evidence type="ECO:0000313" key="2">
    <source>
        <dbReference type="EMBL" id="RKO97695.1"/>
    </source>
</evidence>
<feature type="compositionally biased region" description="Pro residues" evidence="1">
    <location>
        <begin position="692"/>
        <end position="702"/>
    </location>
</feature>
<feature type="compositionally biased region" description="Pro residues" evidence="1">
    <location>
        <begin position="1071"/>
        <end position="1082"/>
    </location>
</feature>
<feature type="region of interest" description="Disordered" evidence="1">
    <location>
        <begin position="754"/>
        <end position="825"/>
    </location>
</feature>
<feature type="compositionally biased region" description="Gly residues" evidence="1">
    <location>
        <begin position="410"/>
        <end position="429"/>
    </location>
</feature>
<organism evidence="2 3">
    <name type="scientific">Caulochytrium protostelioides</name>
    <dbReference type="NCBI Taxonomy" id="1555241"/>
    <lineage>
        <taxon>Eukaryota</taxon>
        <taxon>Fungi</taxon>
        <taxon>Fungi incertae sedis</taxon>
        <taxon>Chytridiomycota</taxon>
        <taxon>Chytridiomycota incertae sedis</taxon>
        <taxon>Chytridiomycetes</taxon>
        <taxon>Caulochytriales</taxon>
        <taxon>Caulochytriaceae</taxon>
        <taxon>Caulochytrium</taxon>
    </lineage>
</organism>
<feature type="region of interest" description="Disordered" evidence="1">
    <location>
        <begin position="284"/>
        <end position="360"/>
    </location>
</feature>
<feature type="compositionally biased region" description="Low complexity" evidence="1">
    <location>
        <begin position="318"/>
        <end position="331"/>
    </location>
</feature>
<feature type="region of interest" description="Disordered" evidence="1">
    <location>
        <begin position="201"/>
        <end position="241"/>
    </location>
</feature>
<feature type="region of interest" description="Disordered" evidence="1">
    <location>
        <begin position="21"/>
        <end position="164"/>
    </location>
</feature>
<feature type="compositionally biased region" description="Low complexity" evidence="1">
    <location>
        <begin position="135"/>
        <end position="146"/>
    </location>
</feature>
<feature type="non-terminal residue" evidence="2">
    <location>
        <position position="1190"/>
    </location>
</feature>
<feature type="compositionally biased region" description="Basic and acidic residues" evidence="1">
    <location>
        <begin position="75"/>
        <end position="84"/>
    </location>
</feature>
<feature type="compositionally biased region" description="Basic and acidic residues" evidence="1">
    <location>
        <begin position="29"/>
        <end position="43"/>
    </location>
</feature>
<accession>A0A4P9WYP9</accession>
<name>A0A4P9WYP9_9FUNG</name>
<proteinExistence type="predicted"/>